<accession>A0ABP2TYS3</accession>
<evidence type="ECO:0000313" key="2">
    <source>
        <dbReference type="Proteomes" id="UP000013190"/>
    </source>
</evidence>
<dbReference type="Proteomes" id="UP000013190">
    <property type="component" value="Unassembled WGS sequence"/>
</dbReference>
<proteinExistence type="predicted"/>
<evidence type="ECO:0000313" key="1">
    <source>
        <dbReference type="EMBL" id="ENU27359.1"/>
    </source>
</evidence>
<sequence length="210" mass="24406">MTLQNRVNPWGKLHQHPSKKAMLMGNRGGRLHNSNKQIIKQWATQSWIHCLTKFGNIKREVFGDSYSELFFLDEATALSAGHRPCGECQRKRYQEFKKIWLNINNAGISISAKEMDKRIHQDRINAEKRQHTFQANLSELPIGTFFEYASEAIVVYKENCYLIWSFDGYQKKIELPQNLIVTVLTPQTFVKMFDHGYVPNFHSSASLKII</sequence>
<dbReference type="EMBL" id="APOJ01000022">
    <property type="protein sequence ID" value="ENU27359.1"/>
    <property type="molecule type" value="Genomic_DNA"/>
</dbReference>
<reference evidence="1 2" key="2">
    <citation type="journal article" date="2016" name="Int. J. Syst. Evol. Microbiol.">
        <title>Taxonomy of haemolytic and/or proteolytic strains of the genus Acinetobacter with the proposal of Acinetobacter courvalinii sp. nov. (genomic species 14 sensu Bouvet &amp; Jeanjean), Acinetobacter dispersus sp. nov. (genomic species 17), Acinetobacter modestus sp. nov., Acinetobacter proteolyticus sp. nov. and Acinetobacter vivianii sp. nov.</title>
        <authorList>
            <person name="Nemec A."/>
            <person name="Radolfova-Krizova L."/>
            <person name="Maixnerova M."/>
            <person name="Vrestiakova E."/>
            <person name="Jezek P."/>
            <person name="Sedo O."/>
        </authorList>
    </citation>
    <scope>NUCLEOTIDE SEQUENCE [LARGE SCALE GENOMIC DNA]</scope>
    <source>
        <strain evidence="1 2">NIPH 236</strain>
    </source>
</reference>
<name>A0ABP2TYS3_9GAMM</name>
<protein>
    <recommendedName>
        <fullName evidence="3">Metal-binding protein</fullName>
    </recommendedName>
</protein>
<dbReference type="GeneID" id="92834881"/>
<organism evidence="1 2">
    <name type="scientific">Acinetobacter modestus</name>
    <dbReference type="NCBI Taxonomy" id="1776740"/>
    <lineage>
        <taxon>Bacteria</taxon>
        <taxon>Pseudomonadati</taxon>
        <taxon>Pseudomonadota</taxon>
        <taxon>Gammaproteobacteria</taxon>
        <taxon>Moraxellales</taxon>
        <taxon>Moraxellaceae</taxon>
        <taxon>Acinetobacter</taxon>
    </lineage>
</organism>
<evidence type="ECO:0008006" key="3">
    <source>
        <dbReference type="Google" id="ProtNLM"/>
    </source>
</evidence>
<gene>
    <name evidence="1" type="ORF">F992_01473</name>
</gene>
<keyword evidence="2" id="KW-1185">Reference proteome</keyword>
<comment type="caution">
    <text evidence="1">The sequence shown here is derived from an EMBL/GenBank/DDBJ whole genome shotgun (WGS) entry which is preliminary data.</text>
</comment>
<reference evidence="2" key="1">
    <citation type="submission" date="2013-02" db="EMBL/GenBank/DDBJ databases">
        <title>The Genome Sequence of Acinetobacter sp. NIPH 236.</title>
        <authorList>
            <consortium name="The Broad Institute Genome Sequencing Platform"/>
            <consortium name="The Broad Institute Genome Sequencing Center for Infectious Disease"/>
            <person name="Cerqueira G."/>
            <person name="Feldgarden M."/>
            <person name="Courvalin P."/>
            <person name="Perichon B."/>
            <person name="Grillot-Courvalin C."/>
            <person name="Clermont D."/>
            <person name="Rocha E."/>
            <person name="Yoon E.-J."/>
            <person name="Nemec A."/>
            <person name="Walker B."/>
            <person name="Young S.K."/>
            <person name="Zeng Q."/>
            <person name="Gargeya S."/>
            <person name="Fitzgerald M."/>
            <person name="Haas B."/>
            <person name="Abouelleil A."/>
            <person name="Alvarado L."/>
            <person name="Arachchi H.M."/>
            <person name="Berlin A.M."/>
            <person name="Chapman S.B."/>
            <person name="Dewar J."/>
            <person name="Goldberg J."/>
            <person name="Griggs A."/>
            <person name="Gujja S."/>
            <person name="Hansen M."/>
            <person name="Howarth C."/>
            <person name="Imamovic A."/>
            <person name="Larimer J."/>
            <person name="McCowan C."/>
            <person name="Murphy C."/>
            <person name="Neiman D."/>
            <person name="Pearson M."/>
            <person name="Priest M."/>
            <person name="Roberts A."/>
            <person name="Saif S."/>
            <person name="Shea T."/>
            <person name="Sisk P."/>
            <person name="Sykes S."/>
            <person name="Wortman J."/>
            <person name="Nusbaum C."/>
            <person name="Birren B."/>
        </authorList>
    </citation>
    <scope>NUCLEOTIDE SEQUENCE [LARGE SCALE GENOMIC DNA]</scope>
    <source>
        <strain evidence="2">NIPH 236</strain>
    </source>
</reference>
<dbReference type="RefSeq" id="WP_004661389.1">
    <property type="nucleotide sequence ID" value="NZ_BMDV01000002.1"/>
</dbReference>